<dbReference type="PROSITE" id="PS00600">
    <property type="entry name" value="AA_TRANSFER_CLASS_3"/>
    <property type="match status" value="1"/>
</dbReference>
<feature type="site" description="Participates in the substrate recognition with KAPA and in a stacking interaction with the adenine ring of SAM" evidence="9">
    <location>
        <position position="17"/>
    </location>
</feature>
<dbReference type="HAMAP" id="MF_00834">
    <property type="entry name" value="BioA"/>
    <property type="match status" value="1"/>
</dbReference>
<feature type="modified residue" description="N6-(pyridoxal phosphate)lysine" evidence="9">
    <location>
        <position position="275"/>
    </location>
</feature>
<keyword evidence="9" id="KW-0963">Cytoplasm</keyword>
<dbReference type="GO" id="GO:0009102">
    <property type="term" value="P:biotin biosynthetic process"/>
    <property type="evidence" value="ECO:0007669"/>
    <property type="project" value="UniProtKB-UniRule"/>
</dbReference>
<dbReference type="Gene3D" id="3.90.1150.10">
    <property type="entry name" value="Aspartate Aminotransferase, domain 1"/>
    <property type="match status" value="1"/>
</dbReference>
<gene>
    <name evidence="9" type="primary">bioA</name>
    <name evidence="10" type="ORF">GZ78_03700</name>
</gene>
<keyword evidence="5 9" id="KW-0949">S-adenosyl-L-methionine</keyword>
<dbReference type="InterPro" id="IPR005815">
    <property type="entry name" value="BioA"/>
</dbReference>
<evidence type="ECO:0000313" key="10">
    <source>
        <dbReference type="EMBL" id="KEQ19121.1"/>
    </source>
</evidence>
<dbReference type="NCBIfam" id="NF004624">
    <property type="entry name" value="PRK05964.1"/>
    <property type="match status" value="1"/>
</dbReference>
<feature type="binding site" evidence="9">
    <location>
        <begin position="307"/>
        <end position="308"/>
    </location>
    <ligand>
        <name>pyridoxal 5'-phosphate</name>
        <dbReference type="ChEBI" id="CHEBI:597326"/>
    </ligand>
</feature>
<keyword evidence="6 9" id="KW-0093">Biotin biosynthesis</keyword>
<sequence>MTQSDLEFDARHIWHPYGTTPSQYELFAVESASGVRLRLSDGREVIDGMSSWWCMVHGYNHPVMNQAVKDQVDSMSHVMFGGLTHKPAIELTRRLIELTPEPIKTVFFADSGSVAVEVAIKMAMQYWQCKGETHKNKLLTFKGGYFGDTTGGMAVCDPDSGMHQLFTGILPEHHFVPRPGCGFDETFEDHHIQTFRTELESLNHQVAAVIIEPIVQGAGGMHFYSPDFLKKVRELCDEHDVLLIHDEIATGFGRTGKMFACEHADVIPDIMCVGKALTGGYMTLSAVMCTEEISKTICASGPIMHGPTFMANPLACAAGVASMDILSTGAWIDQVANIEKKLWDGLSPCAELNTVDNVRVLGAIGVVELKEPVVMSEIQPRFPEQGVWVRPFGKLVYVMPPYVISDEDLETLCKAICTVVKSIS</sequence>
<keyword evidence="7 9" id="KW-0663">Pyridoxal phosphate</keyword>
<feature type="binding site" evidence="9">
    <location>
        <position position="145"/>
    </location>
    <ligand>
        <name>substrate</name>
    </ligand>
</feature>
<dbReference type="NCBIfam" id="NF005940">
    <property type="entry name" value="PRK07986.1"/>
    <property type="match status" value="1"/>
</dbReference>
<dbReference type="Proteomes" id="UP000028073">
    <property type="component" value="Unassembled WGS sequence"/>
</dbReference>
<comment type="similarity">
    <text evidence="9">Belongs to the class-III pyridoxal-phosphate-dependent aminotransferase family. BioA subfamily.</text>
</comment>
<name>A0A081NKZ8_9GAMM</name>
<dbReference type="InterPro" id="IPR015424">
    <property type="entry name" value="PyrdxlP-dep_Trfase"/>
</dbReference>
<comment type="cofactor">
    <cofactor evidence="1 9">
        <name>pyridoxal 5'-phosphate</name>
        <dbReference type="ChEBI" id="CHEBI:597326"/>
    </cofactor>
</comment>
<dbReference type="Pfam" id="PF00202">
    <property type="entry name" value="Aminotran_3"/>
    <property type="match status" value="1"/>
</dbReference>
<dbReference type="STRING" id="1137799.GZ78_03700"/>
<accession>A0A081NKZ8</accession>
<comment type="caution">
    <text evidence="10">The sequence shown here is derived from an EMBL/GenBank/DDBJ whole genome shotgun (WGS) entry which is preliminary data.</text>
</comment>
<dbReference type="SUPFAM" id="SSF53383">
    <property type="entry name" value="PLP-dependent transferases"/>
    <property type="match status" value="1"/>
</dbReference>
<evidence type="ECO:0000256" key="4">
    <source>
        <dbReference type="ARBA" id="ARBA00022679"/>
    </source>
</evidence>
<dbReference type="InterPro" id="IPR015422">
    <property type="entry name" value="PyrdxlP-dep_Trfase_small"/>
</dbReference>
<keyword evidence="3 9" id="KW-0032">Aminotransferase</keyword>
<dbReference type="eggNOG" id="COG0161">
    <property type="taxonomic scope" value="Bacteria"/>
</dbReference>
<dbReference type="CDD" id="cd00610">
    <property type="entry name" value="OAT_like"/>
    <property type="match status" value="1"/>
</dbReference>
<dbReference type="InterPro" id="IPR005814">
    <property type="entry name" value="Aminotrans_3"/>
</dbReference>
<feature type="binding site" evidence="9">
    <location>
        <position position="306"/>
    </location>
    <ligand>
        <name>substrate</name>
    </ligand>
</feature>
<dbReference type="FunFam" id="3.40.640.10:FF:000041">
    <property type="entry name" value="Adenosylmethionine-8-amino-7-oxononanoate aminotransferase"/>
    <property type="match status" value="1"/>
</dbReference>
<comment type="subcellular location">
    <subcellularLocation>
        <location evidence="9">Cytoplasm</location>
    </subcellularLocation>
</comment>
<evidence type="ECO:0000256" key="8">
    <source>
        <dbReference type="ARBA" id="ARBA00048449"/>
    </source>
</evidence>
<feature type="binding site" evidence="9">
    <location>
        <begin position="112"/>
        <end position="113"/>
    </location>
    <ligand>
        <name>pyridoxal 5'-phosphate</name>
        <dbReference type="ChEBI" id="CHEBI:597326"/>
    </ligand>
</feature>
<evidence type="ECO:0000313" key="11">
    <source>
        <dbReference type="Proteomes" id="UP000028073"/>
    </source>
</evidence>
<feature type="binding site" evidence="9">
    <location>
        <position position="52"/>
    </location>
    <ligand>
        <name>substrate</name>
    </ligand>
</feature>
<dbReference type="AlphaFoldDB" id="A0A081NKZ8"/>
<dbReference type="GO" id="GO:0030170">
    <property type="term" value="F:pyridoxal phosphate binding"/>
    <property type="evidence" value="ECO:0007669"/>
    <property type="project" value="UniProtKB-UniRule"/>
</dbReference>
<feature type="binding site" evidence="9">
    <location>
        <position position="275"/>
    </location>
    <ligand>
        <name>substrate</name>
    </ligand>
</feature>
<comment type="catalytic activity">
    <reaction evidence="8 9">
        <text>(8S)-8-amino-7-oxononanoate + S-adenosyl-L-methionine = S-adenosyl-4-methylsulfanyl-2-oxobutanoate + (7R,8S)-7,8-diammoniononanoate</text>
        <dbReference type="Rhea" id="RHEA:16861"/>
        <dbReference type="ChEBI" id="CHEBI:16490"/>
        <dbReference type="ChEBI" id="CHEBI:59789"/>
        <dbReference type="ChEBI" id="CHEBI:149468"/>
        <dbReference type="ChEBI" id="CHEBI:149469"/>
        <dbReference type="EC" id="2.6.1.62"/>
    </reaction>
</comment>
<dbReference type="PANTHER" id="PTHR42684">
    <property type="entry name" value="ADENOSYLMETHIONINE-8-AMINO-7-OXONONANOATE AMINOTRANSFERASE"/>
    <property type="match status" value="1"/>
</dbReference>
<evidence type="ECO:0000256" key="2">
    <source>
        <dbReference type="ARBA" id="ARBA00005063"/>
    </source>
</evidence>
<keyword evidence="11" id="KW-1185">Reference proteome</keyword>
<dbReference type="GO" id="GO:0004015">
    <property type="term" value="F:adenosylmethionine-8-amino-7-oxononanoate transaminase activity"/>
    <property type="evidence" value="ECO:0007669"/>
    <property type="project" value="UniProtKB-UniRule"/>
</dbReference>
<protein>
    <recommendedName>
        <fullName evidence="9">Adenosylmethionine-8-amino-7-oxononanoate aminotransferase</fullName>
        <ecNumber evidence="9">2.6.1.62</ecNumber>
    </recommendedName>
    <alternativeName>
        <fullName evidence="9">7,8-diamino-pelargonic acid aminotransferase</fullName>
        <shortName evidence="9">DAPA AT</shortName>
        <shortName evidence="9">DAPA aminotransferase</shortName>
    </alternativeName>
    <alternativeName>
        <fullName evidence="9">7,8-diaminononanoate synthase</fullName>
        <shortName evidence="9">DANS</shortName>
    </alternativeName>
    <alternativeName>
        <fullName evidence="9">Diaminopelargonic acid synthase</fullName>
    </alternativeName>
</protein>
<dbReference type="PIRSF" id="PIRSF000521">
    <property type="entry name" value="Transaminase_4ab_Lys_Orn"/>
    <property type="match status" value="1"/>
</dbReference>
<dbReference type="EC" id="2.6.1.62" evidence="9"/>
<proteinExistence type="inferred from homology"/>
<dbReference type="Gene3D" id="3.40.640.10">
    <property type="entry name" value="Type I PLP-dependent aspartate aminotransferase-like (Major domain)"/>
    <property type="match status" value="1"/>
</dbReference>
<dbReference type="UniPathway" id="UPA00078">
    <property type="reaction ID" value="UER00160"/>
</dbReference>
<evidence type="ECO:0000256" key="9">
    <source>
        <dbReference type="HAMAP-Rule" id="MF_00834"/>
    </source>
</evidence>
<feature type="binding site" evidence="9">
    <location>
        <position position="390"/>
    </location>
    <ligand>
        <name>substrate</name>
    </ligand>
</feature>
<comment type="subunit">
    <text evidence="9">Homodimer.</text>
</comment>
<evidence type="ECO:0000256" key="6">
    <source>
        <dbReference type="ARBA" id="ARBA00022756"/>
    </source>
</evidence>
<organism evidence="10 11">
    <name type="scientific">Endozoicomonas numazuensis</name>
    <dbReference type="NCBI Taxonomy" id="1137799"/>
    <lineage>
        <taxon>Bacteria</taxon>
        <taxon>Pseudomonadati</taxon>
        <taxon>Pseudomonadota</taxon>
        <taxon>Gammaproteobacteria</taxon>
        <taxon>Oceanospirillales</taxon>
        <taxon>Endozoicomonadaceae</taxon>
        <taxon>Endozoicomonas</taxon>
    </lineage>
</organism>
<reference evidence="10 11" key="1">
    <citation type="submission" date="2014-06" db="EMBL/GenBank/DDBJ databases">
        <title>Whole Genome Sequences of Three Symbiotic Endozoicomonas Bacteria.</title>
        <authorList>
            <person name="Neave M.J."/>
            <person name="Apprill A."/>
            <person name="Voolstra C.R."/>
        </authorList>
    </citation>
    <scope>NUCLEOTIDE SEQUENCE [LARGE SCALE GENOMIC DNA]</scope>
    <source>
        <strain evidence="10 11">DSM 25634</strain>
    </source>
</reference>
<dbReference type="InterPro" id="IPR049704">
    <property type="entry name" value="Aminotrans_3_PPA_site"/>
</dbReference>
<feature type="binding site" evidence="9">
    <location>
        <position position="246"/>
    </location>
    <ligand>
        <name>pyridoxal 5'-phosphate</name>
        <dbReference type="ChEBI" id="CHEBI:597326"/>
    </ligand>
</feature>
<evidence type="ECO:0000256" key="5">
    <source>
        <dbReference type="ARBA" id="ARBA00022691"/>
    </source>
</evidence>
<evidence type="ECO:0000256" key="7">
    <source>
        <dbReference type="ARBA" id="ARBA00022898"/>
    </source>
</evidence>
<dbReference type="InterPro" id="IPR015421">
    <property type="entry name" value="PyrdxlP-dep_Trfase_major"/>
</dbReference>
<dbReference type="NCBIfam" id="TIGR00508">
    <property type="entry name" value="bioA"/>
    <property type="match status" value="1"/>
</dbReference>
<comment type="function">
    <text evidence="9">Catalyzes the transfer of the alpha-amino group from S-adenosyl-L-methionine (SAM) to 7-keto-8-aminopelargonic acid (KAPA) to form 7,8-diaminopelargonic acid (DAPA). It is the only aminotransferase known to utilize SAM as an amino donor.</text>
</comment>
<dbReference type="PANTHER" id="PTHR42684:SF17">
    <property type="entry name" value="ADENOSYLMETHIONINE-8-AMINO-7-OXONONANOATE AMINOTRANSFERASE"/>
    <property type="match status" value="1"/>
</dbReference>
<keyword evidence="4 9" id="KW-0808">Transferase</keyword>
<evidence type="ECO:0000256" key="1">
    <source>
        <dbReference type="ARBA" id="ARBA00001933"/>
    </source>
</evidence>
<dbReference type="EMBL" id="JOKH01000001">
    <property type="protein sequence ID" value="KEQ19121.1"/>
    <property type="molecule type" value="Genomic_DNA"/>
</dbReference>
<comment type="pathway">
    <text evidence="2 9">Cofactor biosynthesis; biotin biosynthesis; 7,8-diaminononanoate from 8-amino-7-oxononanoate (SAM route): step 1/1.</text>
</comment>
<dbReference type="GO" id="GO:0005737">
    <property type="term" value="C:cytoplasm"/>
    <property type="evidence" value="ECO:0007669"/>
    <property type="project" value="UniProtKB-SubCell"/>
</dbReference>
<evidence type="ECO:0000256" key="3">
    <source>
        <dbReference type="ARBA" id="ARBA00022576"/>
    </source>
</evidence>